<reference evidence="3" key="1">
    <citation type="submission" date="2017-02" db="UniProtKB">
        <authorList>
            <consortium name="WormBaseParasite"/>
        </authorList>
    </citation>
    <scope>IDENTIFICATION</scope>
</reference>
<reference evidence="1 2" key="2">
    <citation type="submission" date="2018-11" db="EMBL/GenBank/DDBJ databases">
        <authorList>
            <consortium name="Pathogen Informatics"/>
        </authorList>
    </citation>
    <scope>NUCLEOTIDE SEQUENCE [LARGE SCALE GENOMIC DNA]</scope>
</reference>
<dbReference type="EMBL" id="UYRR01034465">
    <property type="protein sequence ID" value="VDK61147.1"/>
    <property type="molecule type" value="Genomic_DNA"/>
</dbReference>
<gene>
    <name evidence="1" type="ORF">ASIM_LOCUS17701</name>
</gene>
<evidence type="ECO:0000313" key="1">
    <source>
        <dbReference type="EMBL" id="VDK61147.1"/>
    </source>
</evidence>
<proteinExistence type="predicted"/>
<dbReference type="AlphaFoldDB" id="A0A0M3KBF3"/>
<organism evidence="3">
    <name type="scientific">Anisakis simplex</name>
    <name type="common">Herring worm</name>
    <dbReference type="NCBI Taxonomy" id="6269"/>
    <lineage>
        <taxon>Eukaryota</taxon>
        <taxon>Metazoa</taxon>
        <taxon>Ecdysozoa</taxon>
        <taxon>Nematoda</taxon>
        <taxon>Chromadorea</taxon>
        <taxon>Rhabditida</taxon>
        <taxon>Spirurina</taxon>
        <taxon>Ascaridomorpha</taxon>
        <taxon>Ascaridoidea</taxon>
        <taxon>Anisakidae</taxon>
        <taxon>Anisakis</taxon>
        <taxon>Anisakis simplex complex</taxon>
    </lineage>
</organism>
<dbReference type="WBParaSite" id="ASIM_0001830001-mRNA-1">
    <property type="protein sequence ID" value="ASIM_0001830001-mRNA-1"/>
    <property type="gene ID" value="ASIM_0001830001"/>
</dbReference>
<keyword evidence="2" id="KW-1185">Reference proteome</keyword>
<dbReference type="Proteomes" id="UP000267096">
    <property type="component" value="Unassembled WGS sequence"/>
</dbReference>
<evidence type="ECO:0000313" key="2">
    <source>
        <dbReference type="Proteomes" id="UP000267096"/>
    </source>
</evidence>
<accession>A0A0M3KBF3</accession>
<sequence length="117" mass="13246">MKLVKRSRYLLVNTAANITCDRPEIPATERVFHIFIARINIAIRCAKSAVSRKIFILPKRPALSEFGTLKSSNGSKAEVEQKAYTCKTSIKKLTTEHKAVRARPSEQRTITAQQYHC</sequence>
<evidence type="ECO:0000313" key="3">
    <source>
        <dbReference type="WBParaSite" id="ASIM_0001830001-mRNA-1"/>
    </source>
</evidence>
<protein>
    <submittedName>
        <fullName evidence="1 3">Uncharacterized protein</fullName>
    </submittedName>
</protein>
<name>A0A0M3KBF3_ANISI</name>